<dbReference type="Proteomes" id="UP001065174">
    <property type="component" value="Chromosome"/>
</dbReference>
<protein>
    <submittedName>
        <fullName evidence="1">DUF2971 domain-containing protein</fullName>
    </submittedName>
</protein>
<keyword evidence="2" id="KW-1185">Reference proteome</keyword>
<dbReference type="Pfam" id="PF11185">
    <property type="entry name" value="DUF2971"/>
    <property type="match status" value="1"/>
</dbReference>
<dbReference type="InterPro" id="IPR021352">
    <property type="entry name" value="DUF2971"/>
</dbReference>
<evidence type="ECO:0000313" key="2">
    <source>
        <dbReference type="Proteomes" id="UP001065174"/>
    </source>
</evidence>
<dbReference type="RefSeq" id="WP_262310143.1">
    <property type="nucleotide sequence ID" value="NZ_CP106679.1"/>
</dbReference>
<sequence>MKINDNYIFKYAPINVFTYKNLLISQLWFGPPDSMNDQLEGLIKVKNKDFKPSKKALNHFISLNGLRDYYYYSDPLEEIQKHGFIKFFLNNWYHLQRNKYGISCFSSTPKEPLMWSHYANKHTGICLIYNKHKLMEGLFDSGFYFDIRKINYKERPTLELLECNGEILINSNEPVLFSKNSKWKYEKEIRISFLSGETNKFIGRSFTTYPSALEGVIYGVNINEDDLDSISYVLRNDPLYAHVKEYFAEIDYEKGSIKIKED</sequence>
<organism evidence="1 2">
    <name type="scientific">Reichenbachiella agarivorans</name>
    <dbReference type="NCBI Taxonomy" id="2979464"/>
    <lineage>
        <taxon>Bacteria</taxon>
        <taxon>Pseudomonadati</taxon>
        <taxon>Bacteroidota</taxon>
        <taxon>Cytophagia</taxon>
        <taxon>Cytophagales</taxon>
        <taxon>Reichenbachiellaceae</taxon>
        <taxon>Reichenbachiella</taxon>
    </lineage>
</organism>
<evidence type="ECO:0000313" key="1">
    <source>
        <dbReference type="EMBL" id="UXP32708.1"/>
    </source>
</evidence>
<dbReference type="EMBL" id="CP106679">
    <property type="protein sequence ID" value="UXP32708.1"/>
    <property type="molecule type" value="Genomic_DNA"/>
</dbReference>
<reference evidence="1" key="1">
    <citation type="submission" date="2022-09" db="EMBL/GenBank/DDBJ databases">
        <title>Comparative genomics and taxonomic characterization of three novel marine species of genus Reichenbachiella exhibiting antioxidant and polysaccharide degradation activities.</title>
        <authorList>
            <person name="Muhammad N."/>
            <person name="Lee Y.-J."/>
            <person name="Ko J."/>
            <person name="Kim S.-G."/>
        </authorList>
    </citation>
    <scope>NUCLEOTIDE SEQUENCE</scope>
    <source>
        <strain evidence="1">BKB1-1</strain>
    </source>
</reference>
<proteinExistence type="predicted"/>
<gene>
    <name evidence="1" type="ORF">N6H18_01865</name>
</gene>
<name>A0ABY6CTC0_9BACT</name>
<accession>A0ABY6CTC0</accession>